<evidence type="ECO:0000313" key="4">
    <source>
        <dbReference type="EMBL" id="CAE0750826.1"/>
    </source>
</evidence>
<feature type="domain" description="GST C-terminal" evidence="3">
    <location>
        <begin position="186"/>
        <end position="317"/>
    </location>
</feature>
<dbReference type="InterPro" id="IPR040079">
    <property type="entry name" value="Glutathione_S-Trfase"/>
</dbReference>
<dbReference type="InterPro" id="IPR036282">
    <property type="entry name" value="Glutathione-S-Trfase_C_sf"/>
</dbReference>
<dbReference type="GO" id="GO:0004364">
    <property type="term" value="F:glutathione transferase activity"/>
    <property type="evidence" value="ECO:0007669"/>
    <property type="project" value="InterPro"/>
</dbReference>
<dbReference type="CDD" id="cd00570">
    <property type="entry name" value="GST_N_family"/>
    <property type="match status" value="1"/>
</dbReference>
<proteinExistence type="predicted"/>
<dbReference type="PROSITE" id="PS50404">
    <property type="entry name" value="GST_NTER"/>
    <property type="match status" value="1"/>
</dbReference>
<dbReference type="SFLD" id="SFLDS00019">
    <property type="entry name" value="Glutathione_Transferase_(cytos"/>
    <property type="match status" value="1"/>
</dbReference>
<evidence type="ECO:0000256" key="1">
    <source>
        <dbReference type="ARBA" id="ARBA00023002"/>
    </source>
</evidence>
<dbReference type="GO" id="GO:0045174">
    <property type="term" value="F:glutathione dehydrogenase (ascorbate) activity"/>
    <property type="evidence" value="ECO:0007669"/>
    <property type="project" value="UniProtKB-ARBA"/>
</dbReference>
<dbReference type="EMBL" id="HBIZ01005969">
    <property type="protein sequence ID" value="CAE0750826.1"/>
    <property type="molecule type" value="Transcribed_RNA"/>
</dbReference>
<dbReference type="GO" id="GO:0005737">
    <property type="term" value="C:cytoplasm"/>
    <property type="evidence" value="ECO:0007669"/>
    <property type="project" value="InterPro"/>
</dbReference>
<dbReference type="Gene3D" id="1.20.1050.10">
    <property type="match status" value="1"/>
</dbReference>
<dbReference type="InterPro" id="IPR005442">
    <property type="entry name" value="GST_omega"/>
</dbReference>
<dbReference type="Pfam" id="PF13410">
    <property type="entry name" value="GST_C_2"/>
    <property type="match status" value="1"/>
</dbReference>
<feature type="domain" description="GST N-terminal" evidence="2">
    <location>
        <begin position="62"/>
        <end position="164"/>
    </location>
</feature>
<dbReference type="InterPro" id="IPR050983">
    <property type="entry name" value="GST_Omega/HSP26"/>
</dbReference>
<organism evidence="4">
    <name type="scientific">Chrysotila carterae</name>
    <name type="common">Marine alga</name>
    <name type="synonym">Syracosphaera carterae</name>
    <dbReference type="NCBI Taxonomy" id="13221"/>
    <lineage>
        <taxon>Eukaryota</taxon>
        <taxon>Haptista</taxon>
        <taxon>Haptophyta</taxon>
        <taxon>Prymnesiophyceae</taxon>
        <taxon>Isochrysidales</taxon>
        <taxon>Isochrysidaceae</taxon>
        <taxon>Chrysotila</taxon>
    </lineage>
</organism>
<evidence type="ECO:0008006" key="5">
    <source>
        <dbReference type="Google" id="ProtNLM"/>
    </source>
</evidence>
<dbReference type="SUPFAM" id="SSF52833">
    <property type="entry name" value="Thioredoxin-like"/>
    <property type="match status" value="1"/>
</dbReference>
<sequence>MKGILGVAFRQPAISRASQTLSPIASSSVQALNRISSCGHRRTSKARSFSTTASSSGEPSSIKLKYFSAWFCPFAHRATLALEHHQIPYQWEEALGWEKRAPSGDEEFSASERQDWWYHWKSPGLLAANPQGMVPTLLDETTGRAVTESLVCIEFIDELAASRTRTGQHGASSGVGMSAPPLLPSCPFERARARLAADAVNKSVTSAYYSVLMRIDAEERRQAFEKLLNGLRSFVRGSRGDFWGGDTLGYVDCVLLPYAYRLYAIEHYRGADFAVPTSGEDGLWERYHAWFARATALEYVAGTLPEKQRYLRHVAKYAEGRARSKVGNAVRRGAAAHEYDDAIDGDKH</sequence>
<dbReference type="InterPro" id="IPR036249">
    <property type="entry name" value="Thioredoxin-like_sf"/>
</dbReference>
<protein>
    <recommendedName>
        <fullName evidence="5">Glutathione transferase</fullName>
    </recommendedName>
</protein>
<accession>A0A7S4B2K8</accession>
<dbReference type="PANTHER" id="PTHR43968:SF6">
    <property type="entry name" value="GLUTATHIONE S-TRANSFERASE OMEGA"/>
    <property type="match status" value="1"/>
</dbReference>
<dbReference type="SUPFAM" id="SSF47616">
    <property type="entry name" value="GST C-terminal domain-like"/>
    <property type="match status" value="1"/>
</dbReference>
<gene>
    <name evidence="4" type="ORF">PCAR00345_LOCUS3411</name>
</gene>
<reference evidence="4" key="1">
    <citation type="submission" date="2021-01" db="EMBL/GenBank/DDBJ databases">
        <authorList>
            <person name="Corre E."/>
            <person name="Pelletier E."/>
            <person name="Niang G."/>
            <person name="Scheremetjew M."/>
            <person name="Finn R."/>
            <person name="Kale V."/>
            <person name="Holt S."/>
            <person name="Cochrane G."/>
            <person name="Meng A."/>
            <person name="Brown T."/>
            <person name="Cohen L."/>
        </authorList>
    </citation>
    <scope>NUCLEOTIDE SEQUENCE</scope>
    <source>
        <strain evidence="4">CCMP645</strain>
    </source>
</reference>
<dbReference type="PANTHER" id="PTHR43968">
    <property type="match status" value="1"/>
</dbReference>
<evidence type="ECO:0000259" key="3">
    <source>
        <dbReference type="PROSITE" id="PS50405"/>
    </source>
</evidence>
<evidence type="ECO:0000259" key="2">
    <source>
        <dbReference type="PROSITE" id="PS50404"/>
    </source>
</evidence>
<dbReference type="Gene3D" id="3.40.30.10">
    <property type="entry name" value="Glutaredoxin"/>
    <property type="match status" value="1"/>
</dbReference>
<dbReference type="Pfam" id="PF13409">
    <property type="entry name" value="GST_N_2"/>
    <property type="match status" value="1"/>
</dbReference>
<dbReference type="InterPro" id="IPR004045">
    <property type="entry name" value="Glutathione_S-Trfase_N"/>
</dbReference>
<name>A0A7S4B2K8_CHRCT</name>
<dbReference type="PROSITE" id="PS50405">
    <property type="entry name" value="GST_CTER"/>
    <property type="match status" value="1"/>
</dbReference>
<dbReference type="AlphaFoldDB" id="A0A7S4B2K8"/>
<dbReference type="PRINTS" id="PR01625">
    <property type="entry name" value="GSTRNSFRASEO"/>
</dbReference>
<keyword evidence="1" id="KW-0560">Oxidoreductase</keyword>
<dbReference type="InterPro" id="IPR010987">
    <property type="entry name" value="Glutathione-S-Trfase_C-like"/>
</dbReference>